<keyword evidence="2" id="KW-1185">Reference proteome</keyword>
<dbReference type="GeneID" id="63731294"/>
<dbReference type="EMBL" id="KV878128">
    <property type="protein sequence ID" value="OJJ01830.1"/>
    <property type="molecule type" value="Genomic_DNA"/>
</dbReference>
<organism evidence="1 2">
    <name type="scientific">Aspergillus versicolor CBS 583.65</name>
    <dbReference type="NCBI Taxonomy" id="1036611"/>
    <lineage>
        <taxon>Eukaryota</taxon>
        <taxon>Fungi</taxon>
        <taxon>Dikarya</taxon>
        <taxon>Ascomycota</taxon>
        <taxon>Pezizomycotina</taxon>
        <taxon>Eurotiomycetes</taxon>
        <taxon>Eurotiomycetidae</taxon>
        <taxon>Eurotiales</taxon>
        <taxon>Aspergillaceae</taxon>
        <taxon>Aspergillus</taxon>
        <taxon>Aspergillus subgen. Nidulantes</taxon>
    </lineage>
</organism>
<reference evidence="2" key="1">
    <citation type="journal article" date="2017" name="Genome Biol.">
        <title>Comparative genomics reveals high biological diversity and specific adaptations in the industrially and medically important fungal genus Aspergillus.</title>
        <authorList>
            <person name="de Vries R.P."/>
            <person name="Riley R."/>
            <person name="Wiebenga A."/>
            <person name="Aguilar-Osorio G."/>
            <person name="Amillis S."/>
            <person name="Uchima C.A."/>
            <person name="Anderluh G."/>
            <person name="Asadollahi M."/>
            <person name="Askin M."/>
            <person name="Barry K."/>
            <person name="Battaglia E."/>
            <person name="Bayram O."/>
            <person name="Benocci T."/>
            <person name="Braus-Stromeyer S.A."/>
            <person name="Caldana C."/>
            <person name="Canovas D."/>
            <person name="Cerqueira G.C."/>
            <person name="Chen F."/>
            <person name="Chen W."/>
            <person name="Choi C."/>
            <person name="Clum A."/>
            <person name="Dos Santos R.A."/>
            <person name="Damasio A.R."/>
            <person name="Diallinas G."/>
            <person name="Emri T."/>
            <person name="Fekete E."/>
            <person name="Flipphi M."/>
            <person name="Freyberg S."/>
            <person name="Gallo A."/>
            <person name="Gournas C."/>
            <person name="Habgood R."/>
            <person name="Hainaut M."/>
            <person name="Harispe M.L."/>
            <person name="Henrissat B."/>
            <person name="Hilden K.S."/>
            <person name="Hope R."/>
            <person name="Hossain A."/>
            <person name="Karabika E."/>
            <person name="Karaffa L."/>
            <person name="Karanyi Z."/>
            <person name="Krasevec N."/>
            <person name="Kuo A."/>
            <person name="Kusch H."/>
            <person name="LaButti K."/>
            <person name="Lagendijk E.L."/>
            <person name="Lapidus A."/>
            <person name="Levasseur A."/>
            <person name="Lindquist E."/>
            <person name="Lipzen A."/>
            <person name="Logrieco A.F."/>
            <person name="MacCabe A."/>
            <person name="Maekelae M.R."/>
            <person name="Malavazi I."/>
            <person name="Melin P."/>
            <person name="Meyer V."/>
            <person name="Mielnichuk N."/>
            <person name="Miskei M."/>
            <person name="Molnar A.P."/>
            <person name="Mule G."/>
            <person name="Ngan C.Y."/>
            <person name="Orejas M."/>
            <person name="Orosz E."/>
            <person name="Ouedraogo J.P."/>
            <person name="Overkamp K.M."/>
            <person name="Park H.-S."/>
            <person name="Perrone G."/>
            <person name="Piumi F."/>
            <person name="Punt P.J."/>
            <person name="Ram A.F."/>
            <person name="Ramon A."/>
            <person name="Rauscher S."/>
            <person name="Record E."/>
            <person name="Riano-Pachon D.M."/>
            <person name="Robert V."/>
            <person name="Roehrig J."/>
            <person name="Ruller R."/>
            <person name="Salamov A."/>
            <person name="Salih N.S."/>
            <person name="Samson R.A."/>
            <person name="Sandor E."/>
            <person name="Sanguinetti M."/>
            <person name="Schuetze T."/>
            <person name="Sepcic K."/>
            <person name="Shelest E."/>
            <person name="Sherlock G."/>
            <person name="Sophianopoulou V."/>
            <person name="Squina F.M."/>
            <person name="Sun H."/>
            <person name="Susca A."/>
            <person name="Todd R.B."/>
            <person name="Tsang A."/>
            <person name="Unkles S.E."/>
            <person name="van de Wiele N."/>
            <person name="van Rossen-Uffink D."/>
            <person name="Oliveira J.V."/>
            <person name="Vesth T.C."/>
            <person name="Visser J."/>
            <person name="Yu J.-H."/>
            <person name="Zhou M."/>
            <person name="Andersen M.R."/>
            <person name="Archer D.B."/>
            <person name="Baker S.E."/>
            <person name="Benoit I."/>
            <person name="Brakhage A.A."/>
            <person name="Braus G.H."/>
            <person name="Fischer R."/>
            <person name="Frisvad J.C."/>
            <person name="Goldman G.H."/>
            <person name="Houbraken J."/>
            <person name="Oakley B."/>
            <person name="Pocsi I."/>
            <person name="Scazzocchio C."/>
            <person name="Seiboth B."/>
            <person name="vanKuyk P.A."/>
            <person name="Wortman J."/>
            <person name="Dyer P.S."/>
            <person name="Grigoriev I.V."/>
        </authorList>
    </citation>
    <scope>NUCLEOTIDE SEQUENCE [LARGE SCALE GENOMIC DNA]</scope>
    <source>
        <strain evidence="2">CBS 583.65</strain>
    </source>
</reference>
<dbReference type="Proteomes" id="UP000184073">
    <property type="component" value="Unassembled WGS sequence"/>
</dbReference>
<evidence type="ECO:0000313" key="2">
    <source>
        <dbReference type="Proteomes" id="UP000184073"/>
    </source>
</evidence>
<protein>
    <submittedName>
        <fullName evidence="1">Uncharacterized protein</fullName>
    </submittedName>
</protein>
<evidence type="ECO:0000313" key="1">
    <source>
        <dbReference type="EMBL" id="OJJ01830.1"/>
    </source>
</evidence>
<accession>A0A1L9PJW8</accession>
<dbReference type="RefSeq" id="XP_040667592.1">
    <property type="nucleotide sequence ID" value="XM_040815783.1"/>
</dbReference>
<dbReference type="AlphaFoldDB" id="A0A1L9PJW8"/>
<dbReference type="OrthoDB" id="4869816at2759"/>
<sequence length="300" mass="34295">MSFYAPGWDYNRLLTATSADWMTLTDEQHTAMMTGLKEAGLFDGLMAELEKRYKAEQDAIEAAKPEEQRLAERELRAPYIDTLKLVFKFDTAWSEWGFVVFRAGLYGPQHKARWEEFRARWDCIFQQEFEAHKGYHPKSDRAMELFRFRWVEDQALDMAVPEEVSRRFDGMWPDLPRGFTTSTCLVVTPEVVESVLNSPLPSSAKQSERSRLPFVVAVSRAAHIPSPEEGGEDVFGADFKGHFNVALESLLGTFYGITALDIIDLPKLTVGMRNERDVWCHPHRGGVRHYQEGLEGEALP</sequence>
<name>A0A1L9PJW8_ASPVE</name>
<dbReference type="VEuPathDB" id="FungiDB:ASPVEDRAFT_652130"/>
<proteinExistence type="predicted"/>
<gene>
    <name evidence="1" type="ORF">ASPVEDRAFT_652130</name>
</gene>